<reference evidence="3" key="1">
    <citation type="submission" date="2017-06" db="EMBL/GenBank/DDBJ databases">
        <title>Complete Genome Sequence of Mycobacterium shigaense.</title>
        <authorList>
            <person name="Fukano H."/>
            <person name="Yoshida M."/>
            <person name="Kazumi Y."/>
            <person name="Ogura Y."/>
            <person name="Mitarai S."/>
            <person name="Hayashi T."/>
            <person name="Hoshino Y."/>
        </authorList>
    </citation>
    <scope>NUCLEOTIDE SEQUENCE [LARGE SCALE GENOMIC DNA]</scope>
    <source>
        <strain evidence="3">UN-152</strain>
    </source>
</reference>
<dbReference type="AlphaFoldDB" id="A0A1Z4EKC7"/>
<dbReference type="Proteomes" id="UP000217736">
    <property type="component" value="Chromosome"/>
</dbReference>
<name>A0A1Z4EKC7_9MYCO</name>
<dbReference type="RefSeq" id="WP_232011050.1">
    <property type="nucleotide sequence ID" value="NZ_AP018164.1"/>
</dbReference>
<protein>
    <submittedName>
        <fullName evidence="2">Uncharacterized protein</fullName>
    </submittedName>
</protein>
<organism evidence="2 3">
    <name type="scientific">Mycobacterium shigaense</name>
    <dbReference type="NCBI Taxonomy" id="722731"/>
    <lineage>
        <taxon>Bacteria</taxon>
        <taxon>Bacillati</taxon>
        <taxon>Actinomycetota</taxon>
        <taxon>Actinomycetes</taxon>
        <taxon>Mycobacteriales</taxon>
        <taxon>Mycobacteriaceae</taxon>
        <taxon>Mycobacterium</taxon>
        <taxon>Mycobacterium simiae complex</taxon>
    </lineage>
</organism>
<gene>
    <name evidence="2" type="ORF">MSG_03238</name>
</gene>
<keyword evidence="3" id="KW-1185">Reference proteome</keyword>
<keyword evidence="1" id="KW-0812">Transmembrane</keyword>
<evidence type="ECO:0000313" key="2">
    <source>
        <dbReference type="EMBL" id="BAX93376.1"/>
    </source>
</evidence>
<proteinExistence type="predicted"/>
<accession>A0A1Z4EKC7</accession>
<evidence type="ECO:0000256" key="1">
    <source>
        <dbReference type="SAM" id="Phobius"/>
    </source>
</evidence>
<feature type="transmembrane region" description="Helical" evidence="1">
    <location>
        <begin position="20"/>
        <end position="40"/>
    </location>
</feature>
<evidence type="ECO:0000313" key="3">
    <source>
        <dbReference type="Proteomes" id="UP000217736"/>
    </source>
</evidence>
<keyword evidence="1" id="KW-0472">Membrane</keyword>
<dbReference type="KEGG" id="mshg:MSG_03238"/>
<keyword evidence="1" id="KW-1133">Transmembrane helix</keyword>
<dbReference type="EMBL" id="AP018164">
    <property type="protein sequence ID" value="BAX93376.1"/>
    <property type="molecule type" value="Genomic_DNA"/>
</dbReference>
<sequence>MPDSLVVARFECDDQRMDMMAMGLMGTVVGASAVGIAGIAKSATDTLLPGMVGSSHNRHQTRIHLHTRRCDTVHHWRNGLAQARDVYRRWEGGPRTDGPPNVVGDEWFEGLRPNLSATGDAAKFRTAHEVHCDNPTLTLLSLEIGRIEKEWADEVKGRRRRRR</sequence>